<evidence type="ECO:0000313" key="1">
    <source>
        <dbReference type="EMBL" id="CAA6673976.1"/>
    </source>
</evidence>
<comment type="caution">
    <text evidence="1">The sequence shown here is derived from an EMBL/GenBank/DDBJ whole genome shotgun (WGS) entry which is preliminary data.</text>
</comment>
<dbReference type="EMBL" id="CACRZD030000058">
    <property type="protein sequence ID" value="CAA6673976.1"/>
    <property type="molecule type" value="Genomic_DNA"/>
</dbReference>
<keyword evidence="2" id="KW-1185">Reference proteome</keyword>
<sequence length="46" mass="5152">MADNIEHVISYKLAFDQLHSTALRRLRGHLALGAVSCWKRGGRCAE</sequence>
<gene>
    <name evidence="1" type="ORF">SI7747_UN020334</name>
</gene>
<organism evidence="1 2">
    <name type="scientific">Spirodela intermedia</name>
    <name type="common">Intermediate duckweed</name>
    <dbReference type="NCBI Taxonomy" id="51605"/>
    <lineage>
        <taxon>Eukaryota</taxon>
        <taxon>Viridiplantae</taxon>
        <taxon>Streptophyta</taxon>
        <taxon>Embryophyta</taxon>
        <taxon>Tracheophyta</taxon>
        <taxon>Spermatophyta</taxon>
        <taxon>Magnoliopsida</taxon>
        <taxon>Liliopsida</taxon>
        <taxon>Araceae</taxon>
        <taxon>Lemnoideae</taxon>
        <taxon>Spirodela</taxon>
    </lineage>
</organism>
<reference evidence="2" key="1">
    <citation type="journal article" date="2020" name="Sci. Rep.">
        <title>Chromosome-scale genome assembly for the duckweed Spirodela intermedia, integrating cytogenetic maps, PacBio and Oxford Nanopore libraries.</title>
        <authorList>
            <person name="Hoang P.T.N."/>
            <person name="Fiebig A."/>
            <person name="Novak P."/>
            <person name="Macas J."/>
            <person name="Cao H.X."/>
            <person name="Stepanenko A."/>
            <person name="Chen G."/>
            <person name="Borisjuk N."/>
            <person name="Scholz U."/>
            <person name="Schubert I."/>
        </authorList>
    </citation>
    <scope>NUCLEOTIDE SEQUENCE [LARGE SCALE GENOMIC DNA]</scope>
</reference>
<accession>A0ABN7E901</accession>
<evidence type="ECO:0000313" key="2">
    <source>
        <dbReference type="Proteomes" id="UP001189122"/>
    </source>
</evidence>
<dbReference type="Proteomes" id="UP001189122">
    <property type="component" value="Unassembled WGS sequence"/>
</dbReference>
<protein>
    <submittedName>
        <fullName evidence="1">Uncharacterized protein</fullName>
    </submittedName>
</protein>
<name>A0ABN7E901_SPIIN</name>
<proteinExistence type="predicted"/>